<dbReference type="Ensembl" id="ENSCINT00000031787.1">
    <property type="protein sequence ID" value="ENSCINP00000029890.1"/>
    <property type="gene ID" value="ENSCING00000022158.1"/>
</dbReference>
<dbReference type="HOGENOM" id="CLU_2849011_0_0_1"/>
<dbReference type="Proteomes" id="UP000008144">
    <property type="component" value="Unassembled WGS sequence"/>
</dbReference>
<reference evidence="1" key="3">
    <citation type="submission" date="2025-09" db="UniProtKB">
        <authorList>
            <consortium name="Ensembl"/>
        </authorList>
    </citation>
    <scope>IDENTIFICATION</scope>
</reference>
<reference evidence="1" key="2">
    <citation type="submission" date="2025-08" db="UniProtKB">
        <authorList>
            <consortium name="Ensembl"/>
        </authorList>
    </citation>
    <scope>IDENTIFICATION</scope>
</reference>
<proteinExistence type="predicted"/>
<dbReference type="InParanoid" id="H2XJQ8"/>
<dbReference type="AlphaFoldDB" id="H2XJQ8"/>
<reference evidence="2" key="1">
    <citation type="journal article" date="2002" name="Science">
        <title>The draft genome of Ciona intestinalis: insights into chordate and vertebrate origins.</title>
        <authorList>
            <person name="Dehal P."/>
            <person name="Satou Y."/>
            <person name="Campbell R.K."/>
            <person name="Chapman J."/>
            <person name="Degnan B."/>
            <person name="De Tomaso A."/>
            <person name="Davidson B."/>
            <person name="Di Gregorio A."/>
            <person name="Gelpke M."/>
            <person name="Goodstein D.M."/>
            <person name="Harafuji N."/>
            <person name="Hastings K.E."/>
            <person name="Ho I."/>
            <person name="Hotta K."/>
            <person name="Huang W."/>
            <person name="Kawashima T."/>
            <person name="Lemaire P."/>
            <person name="Martinez D."/>
            <person name="Meinertzhagen I.A."/>
            <person name="Necula S."/>
            <person name="Nonaka M."/>
            <person name="Putnam N."/>
            <person name="Rash S."/>
            <person name="Saiga H."/>
            <person name="Satake M."/>
            <person name="Terry A."/>
            <person name="Yamada L."/>
            <person name="Wang H.G."/>
            <person name="Awazu S."/>
            <person name="Azumi K."/>
            <person name="Boore J."/>
            <person name="Branno M."/>
            <person name="Chin-Bow S."/>
            <person name="DeSantis R."/>
            <person name="Doyle S."/>
            <person name="Francino P."/>
            <person name="Keys D.N."/>
            <person name="Haga S."/>
            <person name="Hayashi H."/>
            <person name="Hino K."/>
            <person name="Imai K.S."/>
            <person name="Inaba K."/>
            <person name="Kano S."/>
            <person name="Kobayashi K."/>
            <person name="Kobayashi M."/>
            <person name="Lee B.I."/>
            <person name="Makabe K.W."/>
            <person name="Manohar C."/>
            <person name="Matassi G."/>
            <person name="Medina M."/>
            <person name="Mochizuki Y."/>
            <person name="Mount S."/>
            <person name="Morishita T."/>
            <person name="Miura S."/>
            <person name="Nakayama A."/>
            <person name="Nishizaka S."/>
            <person name="Nomoto H."/>
            <person name="Ohta F."/>
            <person name="Oishi K."/>
            <person name="Rigoutsos I."/>
            <person name="Sano M."/>
            <person name="Sasaki A."/>
            <person name="Sasakura Y."/>
            <person name="Shoguchi E."/>
            <person name="Shin-i T."/>
            <person name="Spagnuolo A."/>
            <person name="Stainier D."/>
            <person name="Suzuki M.M."/>
            <person name="Tassy O."/>
            <person name="Takatori N."/>
            <person name="Tokuoka M."/>
            <person name="Yagi K."/>
            <person name="Yoshizaki F."/>
            <person name="Wada S."/>
            <person name="Zhang C."/>
            <person name="Hyatt P.D."/>
            <person name="Larimer F."/>
            <person name="Detter C."/>
            <person name="Doggett N."/>
            <person name="Glavina T."/>
            <person name="Hawkins T."/>
            <person name="Richardson P."/>
            <person name="Lucas S."/>
            <person name="Kohara Y."/>
            <person name="Levine M."/>
            <person name="Satoh N."/>
            <person name="Rokhsar D.S."/>
        </authorList>
    </citation>
    <scope>NUCLEOTIDE SEQUENCE [LARGE SCALE GENOMIC DNA]</scope>
</reference>
<evidence type="ECO:0000313" key="2">
    <source>
        <dbReference type="Proteomes" id="UP000008144"/>
    </source>
</evidence>
<accession>H2XJQ8</accession>
<name>H2XJQ8_CIOIN</name>
<organism evidence="1 2">
    <name type="scientific">Ciona intestinalis</name>
    <name type="common">Transparent sea squirt</name>
    <name type="synonym">Ascidia intestinalis</name>
    <dbReference type="NCBI Taxonomy" id="7719"/>
    <lineage>
        <taxon>Eukaryota</taxon>
        <taxon>Metazoa</taxon>
        <taxon>Chordata</taxon>
        <taxon>Tunicata</taxon>
        <taxon>Ascidiacea</taxon>
        <taxon>Phlebobranchia</taxon>
        <taxon>Cionidae</taxon>
        <taxon>Ciona</taxon>
    </lineage>
</organism>
<evidence type="ECO:0000313" key="1">
    <source>
        <dbReference type="Ensembl" id="ENSCINP00000029890.1"/>
    </source>
</evidence>
<keyword evidence="2" id="KW-1185">Reference proteome</keyword>
<protein>
    <submittedName>
        <fullName evidence="1">Uncharacterized protein</fullName>
    </submittedName>
</protein>
<sequence>MYPDVFVPLRSKDIYLLLCRIAVCGLESLLIPAYILNGANGIPLSFKQKFSATPHTANPDISVLN</sequence>